<evidence type="ECO:0000259" key="5">
    <source>
        <dbReference type="Pfam" id="PF05826"/>
    </source>
</evidence>
<reference evidence="7" key="1">
    <citation type="submission" date="2025-08" db="UniProtKB">
        <authorList>
            <consortium name="RefSeq"/>
        </authorList>
    </citation>
    <scope>IDENTIFICATION</scope>
    <source>
        <tissue evidence="7">Whole sample</tissue>
    </source>
</reference>
<accession>A0A8B8ETR4</accession>
<evidence type="ECO:0000256" key="1">
    <source>
        <dbReference type="ARBA" id="ARBA00004613"/>
    </source>
</evidence>
<dbReference type="Gene3D" id="1.20.90.10">
    <property type="entry name" value="Phospholipase A2 domain"/>
    <property type="match status" value="1"/>
</dbReference>
<dbReference type="KEGG" id="cvn:111136645"/>
<keyword evidence="4" id="KW-0732">Signal</keyword>
<evidence type="ECO:0000256" key="4">
    <source>
        <dbReference type="SAM" id="SignalP"/>
    </source>
</evidence>
<comment type="subcellular location">
    <subcellularLocation>
        <location evidence="1">Secreted</location>
    </subcellularLocation>
</comment>
<feature type="signal peptide" evidence="4">
    <location>
        <begin position="1"/>
        <end position="17"/>
    </location>
</feature>
<dbReference type="InterPro" id="IPR016090">
    <property type="entry name" value="PLA2-like_dom"/>
</dbReference>
<dbReference type="InterPro" id="IPR036444">
    <property type="entry name" value="PLipase_A2_dom_sf"/>
</dbReference>
<dbReference type="InterPro" id="IPR033113">
    <property type="entry name" value="PLA2_histidine"/>
</dbReference>
<dbReference type="Pfam" id="PF05826">
    <property type="entry name" value="Phospholip_A2_2"/>
    <property type="match status" value="1"/>
</dbReference>
<evidence type="ECO:0000313" key="6">
    <source>
        <dbReference type="Proteomes" id="UP000694844"/>
    </source>
</evidence>
<keyword evidence="2" id="KW-0964">Secreted</keyword>
<dbReference type="GO" id="GO:0005576">
    <property type="term" value="C:extracellular region"/>
    <property type="evidence" value="ECO:0007669"/>
    <property type="project" value="UniProtKB-SubCell"/>
</dbReference>
<feature type="domain" description="Phospholipase A2-like central" evidence="5">
    <location>
        <begin position="134"/>
        <end position="229"/>
    </location>
</feature>
<dbReference type="GO" id="GO:0006644">
    <property type="term" value="P:phospholipid metabolic process"/>
    <property type="evidence" value="ECO:0007669"/>
    <property type="project" value="InterPro"/>
</dbReference>
<keyword evidence="6" id="KW-1185">Reference proteome</keyword>
<dbReference type="GO" id="GO:0050482">
    <property type="term" value="P:arachidonate secretion"/>
    <property type="evidence" value="ECO:0007669"/>
    <property type="project" value="InterPro"/>
</dbReference>
<dbReference type="Proteomes" id="UP000694844">
    <property type="component" value="Chromosome 5"/>
</dbReference>
<feature type="region of interest" description="Disordered" evidence="3">
    <location>
        <begin position="103"/>
        <end position="128"/>
    </location>
</feature>
<gene>
    <name evidence="7" type="primary">LOC111136645</name>
</gene>
<feature type="chain" id="PRO_5034900616" evidence="4">
    <location>
        <begin position="18"/>
        <end position="268"/>
    </location>
</feature>
<dbReference type="GeneID" id="111136645"/>
<dbReference type="GO" id="GO:0004623">
    <property type="term" value="F:phospholipase A2 activity"/>
    <property type="evidence" value="ECO:0007669"/>
    <property type="project" value="InterPro"/>
</dbReference>
<dbReference type="PANTHER" id="PTHR12253">
    <property type="entry name" value="RH14732P"/>
    <property type="match status" value="1"/>
</dbReference>
<dbReference type="CDD" id="cd04704">
    <property type="entry name" value="PLA2_bee_venom_like"/>
    <property type="match status" value="1"/>
</dbReference>
<dbReference type="RefSeq" id="XP_022343355.1">
    <property type="nucleotide sequence ID" value="XM_022487647.1"/>
</dbReference>
<organism evidence="6 7">
    <name type="scientific">Crassostrea virginica</name>
    <name type="common">Eastern oyster</name>
    <dbReference type="NCBI Taxonomy" id="6565"/>
    <lineage>
        <taxon>Eukaryota</taxon>
        <taxon>Metazoa</taxon>
        <taxon>Spiralia</taxon>
        <taxon>Lophotrochozoa</taxon>
        <taxon>Mollusca</taxon>
        <taxon>Bivalvia</taxon>
        <taxon>Autobranchia</taxon>
        <taxon>Pteriomorphia</taxon>
        <taxon>Ostreida</taxon>
        <taxon>Ostreoidea</taxon>
        <taxon>Ostreidae</taxon>
        <taxon>Crassostrea</taxon>
    </lineage>
</organism>
<proteinExistence type="predicted"/>
<name>A0A8B8ETR4_CRAVI</name>
<dbReference type="PROSITE" id="PS00118">
    <property type="entry name" value="PA2_HIS"/>
    <property type="match status" value="1"/>
</dbReference>
<sequence>MIFDITRTFVFVWVCSGIVVSLEQGEIVIKDESSSDLSKFRISDGRFHLEAYVSKGKLSSCTLTQDSKEIDTLLNSHAEIENIGEYAIQEMFDRCIRHMASKPKRAGEDNESSMPFSPEKTGQPAGPGASGIGIFPGTKWCGLGNEADTYADLGKFKETDACCRAHDQCPYFIDHFETKYNYHNPYPWTLSHCDCDNKLYSCLKSVNTTASNEVGKLFFGVLSVDCFTFNEGKYCQKEHWSHLFCEKYTSGQRAVTQSFPHKWSDTIG</sequence>
<dbReference type="OrthoDB" id="10059604at2759"/>
<evidence type="ECO:0000313" key="7">
    <source>
        <dbReference type="RefSeq" id="XP_022343355.1"/>
    </source>
</evidence>
<evidence type="ECO:0000256" key="2">
    <source>
        <dbReference type="ARBA" id="ARBA00022525"/>
    </source>
</evidence>
<dbReference type="SUPFAM" id="SSF48619">
    <property type="entry name" value="Phospholipase A2, PLA2"/>
    <property type="match status" value="1"/>
</dbReference>
<dbReference type="AlphaFoldDB" id="A0A8B8ETR4"/>
<protein>
    <submittedName>
        <fullName evidence="7">Uncharacterized protein LOC111136645 isoform X1</fullName>
    </submittedName>
</protein>
<evidence type="ECO:0000256" key="3">
    <source>
        <dbReference type="SAM" id="MobiDB-lite"/>
    </source>
</evidence>